<accession>A0A2T2NGT6</accession>
<organism evidence="2 3">
    <name type="scientific">Corynespora cassiicola Philippines</name>
    <dbReference type="NCBI Taxonomy" id="1448308"/>
    <lineage>
        <taxon>Eukaryota</taxon>
        <taxon>Fungi</taxon>
        <taxon>Dikarya</taxon>
        <taxon>Ascomycota</taxon>
        <taxon>Pezizomycotina</taxon>
        <taxon>Dothideomycetes</taxon>
        <taxon>Pleosporomycetidae</taxon>
        <taxon>Pleosporales</taxon>
        <taxon>Corynesporascaceae</taxon>
        <taxon>Corynespora</taxon>
    </lineage>
</organism>
<dbReference type="EMBL" id="KZ678138">
    <property type="protein sequence ID" value="PSN64476.1"/>
    <property type="molecule type" value="Genomic_DNA"/>
</dbReference>
<feature type="region of interest" description="Disordered" evidence="1">
    <location>
        <begin position="62"/>
        <end position="90"/>
    </location>
</feature>
<evidence type="ECO:0000313" key="2">
    <source>
        <dbReference type="EMBL" id="PSN64476.1"/>
    </source>
</evidence>
<dbReference type="AlphaFoldDB" id="A0A2T2NGT6"/>
<name>A0A2T2NGT6_CORCC</name>
<sequence>MARRKGWAMEGLAFPYHQHGRAGRPWARMAWHGRSPDPRRLSEKKLGFGALGDDEIYRSATHERASEQSTAQHSRAEQLASGAPFPAGKRLGFGGRRASEALVSTSYAALPPKGALTSRLLRPSLDLSFFSLPPRPCMDRLGFFFSHARLGYVGGDVLSRKLGTHTTGTSHALPAEPSPPPHKNLQAYSTVSAFPAVKKVWSGRGVGTWGGWRGFRDGRL</sequence>
<gene>
    <name evidence="2" type="ORF">BS50DRAFT_74907</name>
</gene>
<evidence type="ECO:0000256" key="1">
    <source>
        <dbReference type="SAM" id="MobiDB-lite"/>
    </source>
</evidence>
<protein>
    <submittedName>
        <fullName evidence="2">Uncharacterized protein</fullName>
    </submittedName>
</protein>
<dbReference type="Proteomes" id="UP000240883">
    <property type="component" value="Unassembled WGS sequence"/>
</dbReference>
<proteinExistence type="predicted"/>
<reference evidence="2 3" key="1">
    <citation type="journal article" date="2018" name="Front. Microbiol.">
        <title>Genome-Wide Analysis of Corynespora cassiicola Leaf Fall Disease Putative Effectors.</title>
        <authorList>
            <person name="Lopez D."/>
            <person name="Ribeiro S."/>
            <person name="Label P."/>
            <person name="Fumanal B."/>
            <person name="Venisse J.S."/>
            <person name="Kohler A."/>
            <person name="de Oliveira R.R."/>
            <person name="Labutti K."/>
            <person name="Lipzen A."/>
            <person name="Lail K."/>
            <person name="Bauer D."/>
            <person name="Ohm R.A."/>
            <person name="Barry K.W."/>
            <person name="Spatafora J."/>
            <person name="Grigoriev I.V."/>
            <person name="Martin F.M."/>
            <person name="Pujade-Renaud V."/>
        </authorList>
    </citation>
    <scope>NUCLEOTIDE SEQUENCE [LARGE SCALE GENOMIC DNA]</scope>
    <source>
        <strain evidence="2 3">Philippines</strain>
    </source>
</reference>
<evidence type="ECO:0000313" key="3">
    <source>
        <dbReference type="Proteomes" id="UP000240883"/>
    </source>
</evidence>
<keyword evidence="3" id="KW-1185">Reference proteome</keyword>